<sequence length="128" mass="14244">MIELETAALEGEPLGWAVGIALGLHLEVAPPEYGNCWRTFARYRYIATERIARYNPHEDWALGGPVSEMLELSTGPAEWDRDGKCVLRRAQAKGTDVCFEHASQLVASMRAVVYARLGRTVLVPKELC</sequence>
<comment type="caution">
    <text evidence="1">The sequence shown here is derived from an EMBL/GenBank/DDBJ whole genome shotgun (WGS) entry which is preliminary data.</text>
</comment>
<reference evidence="1 2" key="1">
    <citation type="submission" date="2017-04" db="EMBL/GenBank/DDBJ databases">
        <title>Presence of VIM-2 positive Pseudomonas species in chickens and their surrounding environment.</title>
        <authorList>
            <person name="Zhang R."/>
        </authorList>
    </citation>
    <scope>NUCLEOTIDE SEQUENCE [LARGE SCALE GENOMIC DNA]</scope>
    <source>
        <strain evidence="1 2">DZ-C18</strain>
    </source>
</reference>
<dbReference type="RefSeq" id="WP_084852233.1">
    <property type="nucleotide sequence ID" value="NZ_CP143525.1"/>
</dbReference>
<dbReference type="Pfam" id="PF10765">
    <property type="entry name" value="Phage_P22_NinX"/>
    <property type="match status" value="1"/>
</dbReference>
<dbReference type="Proteomes" id="UP000193675">
    <property type="component" value="Unassembled WGS sequence"/>
</dbReference>
<dbReference type="EMBL" id="NBWC01000008">
    <property type="protein sequence ID" value="ORL66027.1"/>
    <property type="molecule type" value="Genomic_DNA"/>
</dbReference>
<name>A0A1X0Z5L1_PSEPU</name>
<dbReference type="InterPro" id="IPR019701">
    <property type="entry name" value="Phage_P22_NinX"/>
</dbReference>
<evidence type="ECO:0000313" key="2">
    <source>
        <dbReference type="Proteomes" id="UP000193675"/>
    </source>
</evidence>
<gene>
    <name evidence="1" type="ORF">B7H17_06750</name>
</gene>
<proteinExistence type="predicted"/>
<organism evidence="1 2">
    <name type="scientific">Pseudomonas putida</name>
    <name type="common">Arthrobacter siderocapsulatus</name>
    <dbReference type="NCBI Taxonomy" id="303"/>
    <lineage>
        <taxon>Bacteria</taxon>
        <taxon>Pseudomonadati</taxon>
        <taxon>Pseudomonadota</taxon>
        <taxon>Gammaproteobacteria</taxon>
        <taxon>Pseudomonadales</taxon>
        <taxon>Pseudomonadaceae</taxon>
        <taxon>Pseudomonas</taxon>
    </lineage>
</organism>
<accession>A0A1X0Z5L1</accession>
<protein>
    <submittedName>
        <fullName evidence="1">Uncharacterized protein</fullName>
    </submittedName>
</protein>
<dbReference type="OrthoDB" id="6902912at2"/>
<evidence type="ECO:0000313" key="1">
    <source>
        <dbReference type="EMBL" id="ORL66027.1"/>
    </source>
</evidence>
<dbReference type="AlphaFoldDB" id="A0A1X0Z5L1"/>